<dbReference type="OrthoDB" id="9802241at2"/>
<feature type="binding site" evidence="5">
    <location>
        <position position="380"/>
    </location>
    <ligand>
        <name>pyridoxal 5'-phosphate</name>
        <dbReference type="ChEBI" id="CHEBI:597326"/>
    </ligand>
</feature>
<feature type="binding site" evidence="5">
    <location>
        <position position="236"/>
    </location>
    <ligand>
        <name>pyridoxal 5'-phosphate</name>
        <dbReference type="ChEBI" id="CHEBI:597326"/>
    </ligand>
</feature>
<evidence type="ECO:0000259" key="9">
    <source>
        <dbReference type="Pfam" id="PF02784"/>
    </source>
</evidence>
<feature type="binding site" evidence="5">
    <location>
        <position position="281"/>
    </location>
    <ligand>
        <name>substrate</name>
    </ligand>
</feature>
<accession>A0A1G9CEN8</accession>
<comment type="subunit">
    <text evidence="5">Homodimer.</text>
</comment>
<dbReference type="AlphaFoldDB" id="A0A1G9CEN8"/>
<comment type="cofactor">
    <cofactor evidence="1 5 7 8">
        <name>pyridoxal 5'-phosphate</name>
        <dbReference type="ChEBI" id="CHEBI:597326"/>
    </cofactor>
</comment>
<dbReference type="GO" id="GO:0009089">
    <property type="term" value="P:lysine biosynthetic process via diaminopimelate"/>
    <property type="evidence" value="ECO:0007669"/>
    <property type="project" value="UniProtKB-UniRule"/>
</dbReference>
<dbReference type="GO" id="GO:0030170">
    <property type="term" value="F:pyridoxal phosphate binding"/>
    <property type="evidence" value="ECO:0007669"/>
    <property type="project" value="UniProtKB-UniRule"/>
</dbReference>
<dbReference type="Gene3D" id="2.40.37.10">
    <property type="entry name" value="Lyase, Ornithine Decarboxylase, Chain A, domain 1"/>
    <property type="match status" value="1"/>
</dbReference>
<feature type="domain" description="Orn/DAP/Arg decarboxylase 2 N-terminal" evidence="9">
    <location>
        <begin position="40"/>
        <end position="285"/>
    </location>
</feature>
<reference evidence="11" key="1">
    <citation type="submission" date="2016-10" db="EMBL/GenBank/DDBJ databases">
        <authorList>
            <person name="Varghese N."/>
            <person name="Submissions S."/>
        </authorList>
    </citation>
    <scope>NUCLEOTIDE SEQUENCE [LARGE SCALE GENOMIC DNA]</scope>
    <source>
        <strain evidence="11">CGMCC 1.8895</strain>
    </source>
</reference>
<keyword evidence="5" id="KW-0028">Amino-acid biosynthesis</keyword>
<dbReference type="InterPro" id="IPR022644">
    <property type="entry name" value="De-COase2_N"/>
</dbReference>
<feature type="binding site" evidence="5">
    <location>
        <position position="318"/>
    </location>
    <ligand>
        <name>substrate</name>
    </ligand>
</feature>
<dbReference type="FunFam" id="3.20.20.10:FF:000003">
    <property type="entry name" value="Diaminopimelate decarboxylase"/>
    <property type="match status" value="1"/>
</dbReference>
<evidence type="ECO:0000313" key="10">
    <source>
        <dbReference type="EMBL" id="SDK50120.1"/>
    </source>
</evidence>
<evidence type="ECO:0000256" key="7">
    <source>
        <dbReference type="PIRSR" id="PIRSR600183-50"/>
    </source>
</evidence>
<dbReference type="EMBL" id="FNFY01000004">
    <property type="protein sequence ID" value="SDK50120.1"/>
    <property type="molecule type" value="Genomic_DNA"/>
</dbReference>
<dbReference type="SUPFAM" id="SSF51419">
    <property type="entry name" value="PLP-binding barrel"/>
    <property type="match status" value="1"/>
</dbReference>
<evidence type="ECO:0000256" key="6">
    <source>
        <dbReference type="NCBIfam" id="TIGR01048"/>
    </source>
</evidence>
<dbReference type="PRINTS" id="PR01181">
    <property type="entry name" value="DAPDCRBXLASE"/>
</dbReference>
<evidence type="ECO:0000256" key="8">
    <source>
        <dbReference type="RuleBase" id="RU003738"/>
    </source>
</evidence>
<feature type="binding site" evidence="5">
    <location>
        <position position="380"/>
    </location>
    <ligand>
        <name>substrate</name>
    </ligand>
</feature>
<dbReference type="RefSeq" id="WP_092984780.1">
    <property type="nucleotide sequence ID" value="NZ_FNFY01000004.1"/>
</dbReference>
<comment type="function">
    <text evidence="5">Specifically catalyzes the decarboxylation of meso-diaminopimelate (meso-DAP) to L-lysine.</text>
</comment>
<dbReference type="EC" id="4.1.1.20" evidence="5 6"/>
<gene>
    <name evidence="5" type="primary">lysA</name>
    <name evidence="10" type="ORF">SAMN05216216_10441</name>
</gene>
<dbReference type="HAMAP" id="MF_02120">
    <property type="entry name" value="LysA"/>
    <property type="match status" value="1"/>
</dbReference>
<dbReference type="Pfam" id="PF02784">
    <property type="entry name" value="Orn_Arg_deC_N"/>
    <property type="match status" value="1"/>
</dbReference>
<dbReference type="PANTHER" id="PTHR43727">
    <property type="entry name" value="DIAMINOPIMELATE DECARBOXYLASE"/>
    <property type="match status" value="1"/>
</dbReference>
<keyword evidence="4 5" id="KW-0456">Lyase</keyword>
<evidence type="ECO:0000256" key="1">
    <source>
        <dbReference type="ARBA" id="ARBA00001933"/>
    </source>
</evidence>
<dbReference type="InterPro" id="IPR002986">
    <property type="entry name" value="DAP_deCOOHase_LysA"/>
</dbReference>
<dbReference type="InterPro" id="IPR009006">
    <property type="entry name" value="Ala_racemase/Decarboxylase_C"/>
</dbReference>
<dbReference type="Gene3D" id="3.20.20.10">
    <property type="entry name" value="Alanine racemase"/>
    <property type="match status" value="1"/>
</dbReference>
<dbReference type="UniPathway" id="UPA00034">
    <property type="reaction ID" value="UER00027"/>
</dbReference>
<dbReference type="InterPro" id="IPR000183">
    <property type="entry name" value="Orn/DAP/Arg_de-COase"/>
</dbReference>
<proteinExistence type="inferred from homology"/>
<comment type="similarity">
    <text evidence="5">Belongs to the Orn/Lys/Arg decarboxylase class-II family. LysA subfamily.</text>
</comment>
<feature type="binding site" evidence="5">
    <location>
        <position position="322"/>
    </location>
    <ligand>
        <name>substrate</name>
    </ligand>
</feature>
<protein>
    <recommendedName>
        <fullName evidence="5 6">Diaminopimelate decarboxylase</fullName>
        <shortName evidence="5">DAP decarboxylase</shortName>
        <shortName evidence="5">DAPDC</shortName>
        <ecNumber evidence="5 6">4.1.1.20</ecNumber>
    </recommendedName>
</protein>
<feature type="binding site" evidence="5">
    <location>
        <position position="351"/>
    </location>
    <ligand>
        <name>substrate</name>
    </ligand>
</feature>
<organism evidence="10 11">
    <name type="scientific">Lacicoccus qingdaonensis</name>
    <dbReference type="NCBI Taxonomy" id="576118"/>
    <lineage>
        <taxon>Bacteria</taxon>
        <taxon>Bacillati</taxon>
        <taxon>Bacillota</taxon>
        <taxon>Bacilli</taxon>
        <taxon>Bacillales</taxon>
        <taxon>Salinicoccaceae</taxon>
        <taxon>Lacicoccus</taxon>
    </lineage>
</organism>
<name>A0A1G9CEN8_9BACL</name>
<evidence type="ECO:0000256" key="5">
    <source>
        <dbReference type="HAMAP-Rule" id="MF_02120"/>
    </source>
</evidence>
<keyword evidence="2 5" id="KW-0210">Decarboxylase</keyword>
<keyword evidence="5 8" id="KW-0457">Lysine biosynthesis</keyword>
<keyword evidence="11" id="KW-1185">Reference proteome</keyword>
<dbReference type="PRINTS" id="PR01179">
    <property type="entry name" value="ODADCRBXLASE"/>
</dbReference>
<feature type="modified residue" description="N6-(pyridoxal phosphate)lysine" evidence="5 7">
    <location>
        <position position="61"/>
    </location>
</feature>
<comment type="pathway">
    <text evidence="5 8">Amino-acid biosynthesis; L-lysine biosynthesis via DAP pathway; L-lysine from DL-2,6-diaminopimelate: step 1/1.</text>
</comment>
<feature type="binding site" evidence="5">
    <location>
        <begin position="278"/>
        <end position="281"/>
    </location>
    <ligand>
        <name>pyridoxal 5'-phosphate</name>
        <dbReference type="ChEBI" id="CHEBI:597326"/>
    </ligand>
</feature>
<dbReference type="GO" id="GO:0008836">
    <property type="term" value="F:diaminopimelate decarboxylase activity"/>
    <property type="evidence" value="ECO:0007669"/>
    <property type="project" value="UniProtKB-UniRule"/>
</dbReference>
<dbReference type="CDD" id="cd06828">
    <property type="entry name" value="PLPDE_III_DapDC"/>
    <property type="match status" value="1"/>
</dbReference>
<comment type="catalytic activity">
    <reaction evidence="5 8">
        <text>meso-2,6-diaminopimelate + H(+) = L-lysine + CO2</text>
        <dbReference type="Rhea" id="RHEA:15101"/>
        <dbReference type="ChEBI" id="CHEBI:15378"/>
        <dbReference type="ChEBI" id="CHEBI:16526"/>
        <dbReference type="ChEBI" id="CHEBI:32551"/>
        <dbReference type="ChEBI" id="CHEBI:57791"/>
        <dbReference type="EC" id="4.1.1.20"/>
    </reaction>
</comment>
<dbReference type="SUPFAM" id="SSF50621">
    <property type="entry name" value="Alanine racemase C-terminal domain-like"/>
    <property type="match status" value="1"/>
</dbReference>
<keyword evidence="3 5" id="KW-0663">Pyridoxal phosphate</keyword>
<dbReference type="STRING" id="576118.SAMN05216216_10441"/>
<dbReference type="PANTHER" id="PTHR43727:SF2">
    <property type="entry name" value="GROUP IV DECARBOXYLASE"/>
    <property type="match status" value="1"/>
</dbReference>
<evidence type="ECO:0000256" key="3">
    <source>
        <dbReference type="ARBA" id="ARBA00022898"/>
    </source>
</evidence>
<dbReference type="InterPro" id="IPR029066">
    <property type="entry name" value="PLP-binding_barrel"/>
</dbReference>
<evidence type="ECO:0000256" key="4">
    <source>
        <dbReference type="ARBA" id="ARBA00023239"/>
    </source>
</evidence>
<sequence length="425" mass="47320">MTLEYHNDKLQFRGQDVTNLADQYGTPLIIYDEVHMRDMMRRFHAVLSSHLENYSVSYASKAFTALQMINLLKEEDMEIDVVSSGELYTAIKGGFSPSLIKFHGNNKTVEELEFALEQGVGLFIIDSLDEVRLLNDLAHSPVDVLIRVNPGVDVDTHEFISTGQTDSKFGMSIVDGTALKAVIDIDKTENLNFKGIHYHLGSQLSDPAPFVNALTAVYDWLNDHEIEIEILNMGGGFGVRYTEDDIRFPIEEGFEEILTQLKTVCAQYDLELPHVMIEPGRSIAAEAAVTVYEVGTVKDIPGVSRYVSINGGMSDHIRTPLYGAEYDIIPVKKQTDDVESVSAHVVGKLCESGDIVGKNKPLPSTIERGDYVAVKTTGAYHYSMASNYNQMQKPAVIFISPHGVKQVIKRQTLDQLIQNDVLIEE</sequence>
<dbReference type="Proteomes" id="UP000199008">
    <property type="component" value="Unassembled WGS sequence"/>
</dbReference>
<evidence type="ECO:0000313" key="11">
    <source>
        <dbReference type="Proteomes" id="UP000199008"/>
    </source>
</evidence>
<dbReference type="NCBIfam" id="TIGR01048">
    <property type="entry name" value="lysA"/>
    <property type="match status" value="1"/>
</dbReference>
<evidence type="ECO:0000256" key="2">
    <source>
        <dbReference type="ARBA" id="ARBA00022793"/>
    </source>
</evidence>
<feature type="active site" description="Proton donor" evidence="7">
    <location>
        <position position="350"/>
    </location>
</feature>